<evidence type="ECO:0000256" key="2">
    <source>
        <dbReference type="ARBA" id="ARBA00022598"/>
    </source>
</evidence>
<evidence type="ECO:0000313" key="5">
    <source>
        <dbReference type="EMBL" id="PHZ86550.1"/>
    </source>
</evidence>
<dbReference type="EMBL" id="PDEM01000007">
    <property type="protein sequence ID" value="PHZ86550.1"/>
    <property type="molecule type" value="Genomic_DNA"/>
</dbReference>
<name>A0A2G4YWC6_9PROT</name>
<dbReference type="OrthoDB" id="9803968at2"/>
<keyword evidence="2" id="KW-0436">Ligase</keyword>
<dbReference type="Gene3D" id="3.40.50.12780">
    <property type="entry name" value="N-terminal domain of ligase-like"/>
    <property type="match status" value="1"/>
</dbReference>
<dbReference type="InParanoid" id="A0A2G4YWC6"/>
<dbReference type="GO" id="GO:0031956">
    <property type="term" value="F:medium-chain fatty acid-CoA ligase activity"/>
    <property type="evidence" value="ECO:0007669"/>
    <property type="project" value="TreeGrafter"/>
</dbReference>
<organism evidence="5 6">
    <name type="scientific">Paremcibacter congregatus</name>
    <dbReference type="NCBI Taxonomy" id="2043170"/>
    <lineage>
        <taxon>Bacteria</taxon>
        <taxon>Pseudomonadati</taxon>
        <taxon>Pseudomonadota</taxon>
        <taxon>Alphaproteobacteria</taxon>
        <taxon>Emcibacterales</taxon>
        <taxon>Emcibacteraceae</taxon>
        <taxon>Paremcibacter</taxon>
    </lineage>
</organism>
<comment type="similarity">
    <text evidence="1">Belongs to the ATP-dependent AMP-binding enzyme family.</text>
</comment>
<dbReference type="InterPro" id="IPR020845">
    <property type="entry name" value="AMP-binding_CS"/>
</dbReference>
<gene>
    <name evidence="5" type="ORF">CRD36_01315</name>
</gene>
<dbReference type="InterPro" id="IPR025110">
    <property type="entry name" value="AMP-bd_C"/>
</dbReference>
<evidence type="ECO:0000259" key="3">
    <source>
        <dbReference type="Pfam" id="PF00501"/>
    </source>
</evidence>
<proteinExistence type="inferred from homology"/>
<keyword evidence="6" id="KW-1185">Reference proteome</keyword>
<dbReference type="PROSITE" id="PS00455">
    <property type="entry name" value="AMP_BINDING"/>
    <property type="match status" value="1"/>
</dbReference>
<dbReference type="Pfam" id="PF00501">
    <property type="entry name" value="AMP-binding"/>
    <property type="match status" value="1"/>
</dbReference>
<dbReference type="GO" id="GO:0006631">
    <property type="term" value="P:fatty acid metabolic process"/>
    <property type="evidence" value="ECO:0007669"/>
    <property type="project" value="TreeGrafter"/>
</dbReference>
<dbReference type="PANTHER" id="PTHR43201">
    <property type="entry name" value="ACYL-COA SYNTHETASE"/>
    <property type="match status" value="1"/>
</dbReference>
<evidence type="ECO:0008006" key="7">
    <source>
        <dbReference type="Google" id="ProtNLM"/>
    </source>
</evidence>
<dbReference type="PANTHER" id="PTHR43201:SF5">
    <property type="entry name" value="MEDIUM-CHAIN ACYL-COA LIGASE ACSF2, MITOCHONDRIAL"/>
    <property type="match status" value="1"/>
</dbReference>
<dbReference type="AlphaFoldDB" id="A0A2G4YWC6"/>
<evidence type="ECO:0000313" key="6">
    <source>
        <dbReference type="Proteomes" id="UP000229730"/>
    </source>
</evidence>
<evidence type="ECO:0000259" key="4">
    <source>
        <dbReference type="Pfam" id="PF13193"/>
    </source>
</evidence>
<dbReference type="InterPro" id="IPR042099">
    <property type="entry name" value="ANL_N_sf"/>
</dbReference>
<feature type="domain" description="AMP-binding enzyme C-terminal" evidence="4">
    <location>
        <begin position="446"/>
        <end position="520"/>
    </location>
</feature>
<dbReference type="InterPro" id="IPR000873">
    <property type="entry name" value="AMP-dep_synth/lig_dom"/>
</dbReference>
<protein>
    <recommendedName>
        <fullName evidence="7">AMP-dependent synthetase</fullName>
    </recommendedName>
</protein>
<evidence type="ECO:0000256" key="1">
    <source>
        <dbReference type="ARBA" id="ARBA00006432"/>
    </source>
</evidence>
<dbReference type="Proteomes" id="UP000229730">
    <property type="component" value="Unassembled WGS sequence"/>
</dbReference>
<dbReference type="InterPro" id="IPR045851">
    <property type="entry name" value="AMP-bd_C_sf"/>
</dbReference>
<dbReference type="RefSeq" id="WP_099470927.1">
    <property type="nucleotide sequence ID" value="NZ_PDEM01000007.1"/>
</dbReference>
<comment type="caution">
    <text evidence="5">The sequence shown here is derived from an EMBL/GenBank/DDBJ whole genome shotgun (WGS) entry which is preliminary data.</text>
</comment>
<dbReference type="Gene3D" id="3.30.300.30">
    <property type="match status" value="1"/>
</dbReference>
<sequence length="537" mass="60155">MMAPKFPHKPPTPPLLDRIFDYVAYHAQKKPAQDALVMDNVRYNYQELSHKIDDIARGLLAHGIKKGDRVATLSPPHPDFFLTFLAAASVGAIWIGLNPRYKINEYRYLLEDSGISFIFTFSRFGNREFLPELEQLKREFPAIKEIVILDEINVQGETSYLSKFIQHGKGVNNTALRMARESVDKMDPAAIIYTSGTTGAPKGTMISHRGLCVVFRNQISYWGTTPLRMLNFLPINHIGSLGDAACFSLIAGGTQFMMEKFDPEKSMQIMQDEKITLWAGVPTTFQMCLALNNFSEFDLSHIQLIAFGGASPSRELVDKLLFLQVPFSNTYGQTETTSTVTYVAPTFDLEEVTGTIGKSVPEYEVRIMDKSGQEADIGETGEIQVRGTFVMLGYWNRPEATAEAFTPEGWLHTGDSGQKLPNGNFKYIGRIKEMFKSGGYNIYPLEIEAIIEKHPDIEAAVVVSVADELYGETGVAFVQAVNGRVINIDHLSRHCSDLLANYKIPKRFIVLDELPVLPIGKFDRKLLKKQAKNLIPH</sequence>
<dbReference type="Pfam" id="PF13193">
    <property type="entry name" value="AMP-binding_C"/>
    <property type="match status" value="1"/>
</dbReference>
<dbReference type="SUPFAM" id="SSF56801">
    <property type="entry name" value="Acetyl-CoA synthetase-like"/>
    <property type="match status" value="1"/>
</dbReference>
<reference evidence="5 6" key="1">
    <citation type="submission" date="2017-10" db="EMBL/GenBank/DDBJ databases">
        <title>Frigbacter circumglobatus gen. nov. sp. nov., isolated from sediment cultured in situ.</title>
        <authorList>
            <person name="Zhao Z."/>
        </authorList>
    </citation>
    <scope>NUCLEOTIDE SEQUENCE [LARGE SCALE GENOMIC DNA]</scope>
    <source>
        <strain evidence="5 6">ZYL</strain>
    </source>
</reference>
<accession>A0A2G4YWC6</accession>
<feature type="domain" description="AMP-dependent synthetase/ligase" evidence="3">
    <location>
        <begin position="25"/>
        <end position="395"/>
    </location>
</feature>